<dbReference type="NCBIfam" id="TIGR01652">
    <property type="entry name" value="ATPase-Plipid"/>
    <property type="match status" value="1"/>
</dbReference>
<evidence type="ECO:0000256" key="5">
    <source>
        <dbReference type="ARBA" id="ARBA00022741"/>
    </source>
</evidence>
<evidence type="ECO:0000256" key="15">
    <source>
        <dbReference type="RuleBase" id="RU362033"/>
    </source>
</evidence>
<dbReference type="Pfam" id="PF13246">
    <property type="entry name" value="Cation_ATPase"/>
    <property type="match status" value="1"/>
</dbReference>
<feature type="binding site" evidence="14">
    <location>
        <position position="208"/>
    </location>
    <ligand>
        <name>Mg(2+)</name>
        <dbReference type="ChEBI" id="CHEBI:18420"/>
    </ligand>
</feature>
<dbReference type="SFLD" id="SFLDS00003">
    <property type="entry name" value="Haloacid_Dehalogenase"/>
    <property type="match status" value="1"/>
</dbReference>
<keyword evidence="3 15" id="KW-0812">Transmembrane</keyword>
<dbReference type="SUPFAM" id="SSF81665">
    <property type="entry name" value="Calcium ATPase, transmembrane domain M"/>
    <property type="match status" value="1"/>
</dbReference>
<dbReference type="PANTHER" id="PTHR24092:SF215">
    <property type="entry name" value="PHOSPHOLIPID-TRANSPORTING ATPASE"/>
    <property type="match status" value="1"/>
</dbReference>
<feature type="binding site" evidence="13">
    <location>
        <position position="208"/>
    </location>
    <ligand>
        <name>ATP</name>
        <dbReference type="ChEBI" id="CHEBI:30616"/>
    </ligand>
</feature>
<dbReference type="EMBL" id="JPKZ01003109">
    <property type="protein sequence ID" value="KHN73438.1"/>
    <property type="molecule type" value="Genomic_DNA"/>
</dbReference>
<dbReference type="GO" id="GO:0140326">
    <property type="term" value="F:ATPase-coupled intramembrane lipid transporter activity"/>
    <property type="evidence" value="ECO:0007669"/>
    <property type="project" value="UniProtKB-EC"/>
</dbReference>
<comment type="subcellular location">
    <subcellularLocation>
        <location evidence="1 15">Membrane</location>
        <topology evidence="1 15">Multi-pass membrane protein</topology>
    </subcellularLocation>
</comment>
<accession>A0A0B2UVJ3</accession>
<evidence type="ECO:0000256" key="11">
    <source>
        <dbReference type="ARBA" id="ARBA00034036"/>
    </source>
</evidence>
<keyword evidence="8 15" id="KW-1278">Translocase</keyword>
<evidence type="ECO:0000256" key="14">
    <source>
        <dbReference type="PIRSR" id="PIRSR606539-3"/>
    </source>
</evidence>
<feature type="transmembrane region" description="Helical" evidence="15">
    <location>
        <begin position="884"/>
        <end position="902"/>
    </location>
</feature>
<dbReference type="SFLD" id="SFLDG00002">
    <property type="entry name" value="C1.7:_P-type_atpase_like"/>
    <property type="match status" value="1"/>
</dbReference>
<feature type="non-terminal residue" evidence="17">
    <location>
        <position position="1"/>
    </location>
</feature>
<feature type="binding site" evidence="13">
    <location>
        <position position="209"/>
    </location>
    <ligand>
        <name>ATP</name>
        <dbReference type="ChEBI" id="CHEBI:30616"/>
    </ligand>
</feature>
<dbReference type="SFLD" id="SFLDF00027">
    <property type="entry name" value="p-type_atpase"/>
    <property type="match status" value="1"/>
</dbReference>
<evidence type="ECO:0000256" key="9">
    <source>
        <dbReference type="ARBA" id="ARBA00022989"/>
    </source>
</evidence>
<feature type="binding site" evidence="13">
    <location>
        <position position="471"/>
    </location>
    <ligand>
        <name>ATP</name>
        <dbReference type="ChEBI" id="CHEBI:30616"/>
    </ligand>
</feature>
<sequence>EVTEFEPTNFKATIVCEKPNKLVYQTNGRIVYENGHIEGINGENMLLRGCKIRNTTFIEGIVLYAGNDTKAMKNNSGVRYKRSSLELATNRFVLYCVAILLTMCIFSGIASTVWLYSFAPTIEMIIFIVMNTNSPLIDGVISMVSSVLTFQILIPLSLYISVELIKLSQIYFISTDIDLYYEKTDRRMECRSLNIPEELGQIQYVLSDKTGTLTENRMIFRRCTIGGIDYGTDIDFSALSNELNVENVVTSPALKRQVDMEWNTNAELLDFFITMAICNTVVVNKIPRVDSIDNGFFENGVFTTGNSTFLYSLQDPNYPTYSAMTNFRDAESEGTTTTTTPCEQGTDSVLELTQKLPSWDTFGGSSRASTRTNTTFSRSSTLSRRIQGFHNDLVLLRNRLLNGQRKRRDKSVEKAESLCPLYEAESPDELALVYAARAYGVSLLSRSVGVVTVALPYGNEEAFEILKVLPFDSSRKRMSIIVRREEEIVIYCKGADSEIMSVLSRSFMDSALGSSVVRNSRAHLEKFSTQGLRTLCLAKRTLSLVEYDDWLTRHMEIENDISSPDREAELTRSMCDIEREFSLLGVTAIEDRLQEGVEETIDALREAGIQVWLLTGDKMETAINVARSCGLFPSTSSIYVIETENDVEKAYVQTHQAPLSDIYCVVLSSTSLHLLEQSHDLLITVLQSCLSVLCYRMTPSNKAEIVKMVKKTLKGKVLAIGDGANDVSMIQCADVGIGISGQEGMQAVMAADFAIARFRYLRKLLLVHGHWCYDRLARGFLYFLYKNAIFNGFSGEATMDQIYMMTYPIIFTAVQPLMYGIYDQVASRKILDEKPKLYAVGREGKLYRESHFWLNIVDAVWQSAVIYFVAHFTYWDTTAGCHTFGFLLASSIFIVNTLHLAIEVHCWTIPMAVTFVFFVLVHFSYFRLEDALVSPFWPLKDSPVDVSVHSILSIEYWAALAFAAIVAVTPRFLVHIVLNAVRPPAVFSECFLEQRRCKKCQPVCGCL</sequence>
<feature type="transmembrane region" description="Helical" evidence="15">
    <location>
        <begin position="852"/>
        <end position="872"/>
    </location>
</feature>
<dbReference type="STRING" id="6265.A0A0B2UVJ3"/>
<dbReference type="PRINTS" id="PR00119">
    <property type="entry name" value="CATATPASE"/>
</dbReference>
<proteinExistence type="inferred from homology"/>
<dbReference type="InterPro" id="IPR023214">
    <property type="entry name" value="HAD_sf"/>
</dbReference>
<dbReference type="InterPro" id="IPR023299">
    <property type="entry name" value="ATPase_P-typ_cyto_dom_N"/>
</dbReference>
<feature type="binding site" evidence="14">
    <location>
        <position position="210"/>
    </location>
    <ligand>
        <name>Mg(2+)</name>
        <dbReference type="ChEBI" id="CHEBI:18420"/>
    </ligand>
</feature>
<dbReference type="AlphaFoldDB" id="A0A0B2UVJ3"/>
<feature type="binding site" evidence="13">
    <location>
        <position position="210"/>
    </location>
    <ligand>
        <name>ATP</name>
        <dbReference type="ChEBI" id="CHEBI:30616"/>
    </ligand>
</feature>
<feature type="binding site" evidence="13">
    <location>
        <position position="725"/>
    </location>
    <ligand>
        <name>ATP</name>
        <dbReference type="ChEBI" id="CHEBI:30616"/>
    </ligand>
</feature>
<dbReference type="InterPro" id="IPR006539">
    <property type="entry name" value="P-type_ATPase_IV"/>
</dbReference>
<feature type="binding site" evidence="13">
    <location>
        <position position="493"/>
    </location>
    <ligand>
        <name>ATP</name>
        <dbReference type="ChEBI" id="CHEBI:30616"/>
    </ligand>
</feature>
<evidence type="ECO:0000256" key="13">
    <source>
        <dbReference type="PIRSR" id="PIRSR606539-2"/>
    </source>
</evidence>
<evidence type="ECO:0000256" key="2">
    <source>
        <dbReference type="ARBA" id="ARBA00008109"/>
    </source>
</evidence>
<evidence type="ECO:0000256" key="4">
    <source>
        <dbReference type="ARBA" id="ARBA00022723"/>
    </source>
</evidence>
<feature type="transmembrane region" description="Helical" evidence="15">
    <location>
        <begin position="948"/>
        <end position="968"/>
    </location>
</feature>
<name>A0A0B2UVJ3_TOXCA</name>
<dbReference type="Proteomes" id="UP000031036">
    <property type="component" value="Unassembled WGS sequence"/>
</dbReference>
<dbReference type="Pfam" id="PF16212">
    <property type="entry name" value="PhoLip_ATPase_C"/>
    <property type="match status" value="1"/>
</dbReference>
<dbReference type="NCBIfam" id="TIGR01494">
    <property type="entry name" value="ATPase_P-type"/>
    <property type="match status" value="2"/>
</dbReference>
<dbReference type="InterPro" id="IPR032630">
    <property type="entry name" value="P_typ_ATPase_c"/>
</dbReference>
<dbReference type="SUPFAM" id="SSF81660">
    <property type="entry name" value="Metal cation-transporting ATPase, ATP-binding domain N"/>
    <property type="match status" value="1"/>
</dbReference>
<dbReference type="Gene3D" id="3.40.50.1000">
    <property type="entry name" value="HAD superfamily/HAD-like"/>
    <property type="match status" value="2"/>
</dbReference>
<evidence type="ECO:0000256" key="6">
    <source>
        <dbReference type="ARBA" id="ARBA00022840"/>
    </source>
</evidence>
<feature type="binding site" evidence="14">
    <location>
        <position position="726"/>
    </location>
    <ligand>
        <name>Mg(2+)</name>
        <dbReference type="ChEBI" id="CHEBI:18420"/>
    </ligand>
</feature>
<evidence type="ECO:0000259" key="16">
    <source>
        <dbReference type="Pfam" id="PF16212"/>
    </source>
</evidence>
<organism evidence="17 18">
    <name type="scientific">Toxocara canis</name>
    <name type="common">Canine roundworm</name>
    <dbReference type="NCBI Taxonomy" id="6265"/>
    <lineage>
        <taxon>Eukaryota</taxon>
        <taxon>Metazoa</taxon>
        <taxon>Ecdysozoa</taxon>
        <taxon>Nematoda</taxon>
        <taxon>Chromadorea</taxon>
        <taxon>Rhabditida</taxon>
        <taxon>Spirurina</taxon>
        <taxon>Ascaridomorpha</taxon>
        <taxon>Ascaridoidea</taxon>
        <taxon>Toxocaridae</taxon>
        <taxon>Toxocara</taxon>
    </lineage>
</organism>
<feature type="binding site" evidence="13">
    <location>
        <position position="615"/>
    </location>
    <ligand>
        <name>ATP</name>
        <dbReference type="ChEBI" id="CHEBI:30616"/>
    </ligand>
</feature>
<dbReference type="InterPro" id="IPR018303">
    <property type="entry name" value="ATPase_P-typ_P_site"/>
</dbReference>
<dbReference type="OMA" id="HWNWITH"/>
<keyword evidence="6 13" id="KW-0067">ATP-binding</keyword>
<comment type="cofactor">
    <cofactor evidence="14">
        <name>Mg(2+)</name>
        <dbReference type="ChEBI" id="CHEBI:18420"/>
    </cofactor>
</comment>
<dbReference type="InterPro" id="IPR023298">
    <property type="entry name" value="ATPase_P-typ_TM_dom_sf"/>
</dbReference>
<feature type="binding site" evidence="14">
    <location>
        <position position="722"/>
    </location>
    <ligand>
        <name>Mg(2+)</name>
        <dbReference type="ChEBI" id="CHEBI:18420"/>
    </ligand>
</feature>
<feature type="binding site" evidence="13">
    <location>
        <position position="696"/>
    </location>
    <ligand>
        <name>ATP</name>
        <dbReference type="ChEBI" id="CHEBI:30616"/>
    </ligand>
</feature>
<dbReference type="InterPro" id="IPR001757">
    <property type="entry name" value="P_typ_ATPase"/>
</dbReference>
<gene>
    <name evidence="17" type="primary">Atp10a</name>
    <name evidence="17" type="ORF">Tcan_03097</name>
</gene>
<feature type="binding site" evidence="13">
    <location>
        <position position="702"/>
    </location>
    <ligand>
        <name>ATP</name>
        <dbReference type="ChEBI" id="CHEBI:30616"/>
    </ligand>
</feature>
<evidence type="ECO:0000256" key="10">
    <source>
        <dbReference type="ARBA" id="ARBA00023136"/>
    </source>
</evidence>
<keyword evidence="10 15" id="KW-0472">Membrane</keyword>
<dbReference type="FunFam" id="3.40.50.1000:FF:000014">
    <property type="entry name" value="Phospholipid-transporting ATPase"/>
    <property type="match status" value="1"/>
</dbReference>
<dbReference type="GO" id="GO:0045332">
    <property type="term" value="P:phospholipid translocation"/>
    <property type="evidence" value="ECO:0007669"/>
    <property type="project" value="TreeGrafter"/>
</dbReference>
<dbReference type="PROSITE" id="PS00154">
    <property type="entry name" value="ATPASE_E1_E2"/>
    <property type="match status" value="1"/>
</dbReference>
<keyword evidence="7 14" id="KW-0460">Magnesium</keyword>
<feature type="transmembrane region" description="Helical" evidence="15">
    <location>
        <begin position="909"/>
        <end position="928"/>
    </location>
</feature>
<evidence type="ECO:0000256" key="8">
    <source>
        <dbReference type="ARBA" id="ARBA00022967"/>
    </source>
</evidence>
<feature type="binding site" evidence="13">
    <location>
        <position position="616"/>
    </location>
    <ligand>
        <name>ATP</name>
        <dbReference type="ChEBI" id="CHEBI:30616"/>
    </ligand>
</feature>
<keyword evidence="18" id="KW-1185">Reference proteome</keyword>
<feature type="binding site" evidence="13">
    <location>
        <position position="533"/>
    </location>
    <ligand>
        <name>ATP</name>
        <dbReference type="ChEBI" id="CHEBI:30616"/>
    </ligand>
</feature>
<feature type="domain" description="P-type ATPase C-terminal" evidence="16">
    <location>
        <begin position="748"/>
        <end position="983"/>
    </location>
</feature>
<dbReference type="GO" id="GO:0005524">
    <property type="term" value="F:ATP binding"/>
    <property type="evidence" value="ECO:0007669"/>
    <property type="project" value="UniProtKB-UniRule"/>
</dbReference>
<evidence type="ECO:0000256" key="12">
    <source>
        <dbReference type="PIRSR" id="PIRSR606539-1"/>
    </source>
</evidence>
<comment type="caution">
    <text evidence="17">The sequence shown here is derived from an EMBL/GenBank/DDBJ whole genome shotgun (WGS) entry which is preliminary data.</text>
</comment>
<feature type="transmembrane region" description="Helical" evidence="15">
    <location>
        <begin position="136"/>
        <end position="160"/>
    </location>
</feature>
<keyword evidence="9 15" id="KW-1133">Transmembrane helix</keyword>
<reference evidence="17 18" key="1">
    <citation type="submission" date="2014-11" db="EMBL/GenBank/DDBJ databases">
        <title>Genetic blueprint of the zoonotic pathogen Toxocara canis.</title>
        <authorList>
            <person name="Zhu X.-Q."/>
            <person name="Korhonen P.K."/>
            <person name="Cai H."/>
            <person name="Young N.D."/>
            <person name="Nejsum P."/>
            <person name="von Samson-Himmelstjerna G."/>
            <person name="Boag P.R."/>
            <person name="Tan P."/>
            <person name="Li Q."/>
            <person name="Min J."/>
            <person name="Yang Y."/>
            <person name="Wang X."/>
            <person name="Fang X."/>
            <person name="Hall R.S."/>
            <person name="Hofmann A."/>
            <person name="Sternberg P.W."/>
            <person name="Jex A.R."/>
            <person name="Gasser R.B."/>
        </authorList>
    </citation>
    <scope>NUCLEOTIDE SEQUENCE [LARGE SCALE GENOMIC DNA]</scope>
    <source>
        <strain evidence="17">PN_DK_2014</strain>
    </source>
</reference>
<dbReference type="OrthoDB" id="377733at2759"/>
<dbReference type="EC" id="7.6.2.1" evidence="15"/>
<dbReference type="GO" id="GO:0005886">
    <property type="term" value="C:plasma membrane"/>
    <property type="evidence" value="ECO:0007669"/>
    <property type="project" value="TreeGrafter"/>
</dbReference>
<keyword evidence="4 14" id="KW-0479">Metal-binding</keyword>
<evidence type="ECO:0000256" key="3">
    <source>
        <dbReference type="ARBA" id="ARBA00022692"/>
    </source>
</evidence>
<dbReference type="InterPro" id="IPR036412">
    <property type="entry name" value="HAD-like_sf"/>
</dbReference>
<keyword evidence="5 13" id="KW-0547">Nucleotide-binding</keyword>
<dbReference type="Gene3D" id="3.40.1110.10">
    <property type="entry name" value="Calcium-transporting ATPase, cytoplasmic domain N"/>
    <property type="match status" value="2"/>
</dbReference>
<dbReference type="PANTHER" id="PTHR24092">
    <property type="entry name" value="PROBABLE PHOSPHOLIPID-TRANSPORTING ATPASE"/>
    <property type="match status" value="1"/>
</dbReference>
<dbReference type="SUPFAM" id="SSF56784">
    <property type="entry name" value="HAD-like"/>
    <property type="match status" value="1"/>
</dbReference>
<feature type="active site" description="4-aspartylphosphate intermediate" evidence="12">
    <location>
        <position position="208"/>
    </location>
</feature>
<feature type="binding site" evidence="13">
    <location>
        <position position="429"/>
    </location>
    <ligand>
        <name>ATP</name>
        <dbReference type="ChEBI" id="CHEBI:30616"/>
    </ligand>
</feature>
<evidence type="ECO:0000313" key="18">
    <source>
        <dbReference type="Proteomes" id="UP000031036"/>
    </source>
</evidence>
<dbReference type="InterPro" id="IPR044492">
    <property type="entry name" value="P_typ_ATPase_HD_dom"/>
</dbReference>
<comment type="similarity">
    <text evidence="2 15">Belongs to the cation transport ATPase (P-type) (TC 3.A.3) family. Type IV subfamily.</text>
</comment>
<protein>
    <recommendedName>
        <fullName evidence="15">Phospholipid-transporting ATPase</fullName>
        <ecNumber evidence="15">7.6.2.1</ecNumber>
    </recommendedName>
</protein>
<evidence type="ECO:0000256" key="7">
    <source>
        <dbReference type="ARBA" id="ARBA00022842"/>
    </source>
</evidence>
<dbReference type="Gene3D" id="1.20.1110.10">
    <property type="entry name" value="Calcium-transporting ATPase, transmembrane domain"/>
    <property type="match status" value="1"/>
</dbReference>
<feature type="transmembrane region" description="Helical" evidence="15">
    <location>
        <begin position="92"/>
        <end position="116"/>
    </location>
</feature>
<comment type="catalytic activity">
    <reaction evidence="11 15">
        <text>ATP + H2O + phospholipidSide 1 = ADP + phosphate + phospholipidSide 2.</text>
        <dbReference type="EC" id="7.6.2.1"/>
    </reaction>
</comment>
<feature type="binding site" evidence="13">
    <location>
        <position position="726"/>
    </location>
    <ligand>
        <name>ATP</name>
        <dbReference type="ChEBI" id="CHEBI:30616"/>
    </ligand>
</feature>
<evidence type="ECO:0000256" key="1">
    <source>
        <dbReference type="ARBA" id="ARBA00004141"/>
    </source>
</evidence>
<dbReference type="GO" id="GO:0016887">
    <property type="term" value="F:ATP hydrolysis activity"/>
    <property type="evidence" value="ECO:0007669"/>
    <property type="project" value="InterPro"/>
</dbReference>
<feature type="binding site" evidence="13">
    <location>
        <position position="617"/>
    </location>
    <ligand>
        <name>ATP</name>
        <dbReference type="ChEBI" id="CHEBI:30616"/>
    </ligand>
</feature>
<evidence type="ECO:0000313" key="17">
    <source>
        <dbReference type="EMBL" id="KHN73438.1"/>
    </source>
</evidence>
<dbReference type="GO" id="GO:0000287">
    <property type="term" value="F:magnesium ion binding"/>
    <property type="evidence" value="ECO:0007669"/>
    <property type="project" value="UniProtKB-UniRule"/>
</dbReference>